<dbReference type="InterPro" id="IPR006073">
    <property type="entry name" value="GTP-bd"/>
</dbReference>
<proteinExistence type="predicted"/>
<dbReference type="GO" id="GO:0003924">
    <property type="term" value="F:GTPase activity"/>
    <property type="evidence" value="ECO:0007669"/>
    <property type="project" value="InterPro"/>
</dbReference>
<gene>
    <name evidence="1" type="ORF">E2I00_018814</name>
</gene>
<protein>
    <submittedName>
        <fullName evidence="1">Uncharacterized protein</fullName>
    </submittedName>
</protein>
<dbReference type="InterPro" id="IPR027417">
    <property type="entry name" value="P-loop_NTPase"/>
</dbReference>
<dbReference type="PRINTS" id="PR00326">
    <property type="entry name" value="GTP1OBG"/>
</dbReference>
<dbReference type="OrthoDB" id="603at2759"/>
<reference evidence="1 2" key="1">
    <citation type="journal article" date="2019" name="PLoS ONE">
        <title>Genomic analyses reveal an absence of contemporary introgressive admixture between fin whales and blue whales, despite known hybrids.</title>
        <authorList>
            <person name="Westbury M.V."/>
            <person name="Petersen B."/>
            <person name="Lorenzen E.D."/>
        </authorList>
    </citation>
    <scope>NUCLEOTIDE SEQUENCE [LARGE SCALE GENOMIC DNA]</scope>
    <source>
        <strain evidence="1">FinWhale-01</strain>
    </source>
</reference>
<evidence type="ECO:0000313" key="2">
    <source>
        <dbReference type="Proteomes" id="UP000437017"/>
    </source>
</evidence>
<keyword evidence="2" id="KW-1185">Reference proteome</keyword>
<dbReference type="PANTHER" id="PTHR43127">
    <property type="entry name" value="DEVELOPMENTALLY-REGULATED GTP-BINDING PROTEIN 2"/>
    <property type="match status" value="1"/>
</dbReference>
<dbReference type="AlphaFoldDB" id="A0A6A1Q5G4"/>
<name>A0A6A1Q5G4_BALPH</name>
<sequence length="165" mass="18109">VRRFQCGKIGDTHIELVAFPFVGKSVIFSNLPGVYLGVAACEFTTLTTLLASTDMRHQFQHLDLQSIMEGIKNGKGRCRQDLTRNLILPTNIVENELDLTGIYLNSKSPNVGFKKKLEGSIDLTAPGLQRQLDVETAKSLLSDVTATGRIGVMQRNRVFSSVSLG</sequence>
<dbReference type="Proteomes" id="UP000437017">
    <property type="component" value="Unassembled WGS sequence"/>
</dbReference>
<dbReference type="Gene3D" id="3.40.50.300">
    <property type="entry name" value="P-loop containing nucleotide triphosphate hydrolases"/>
    <property type="match status" value="1"/>
</dbReference>
<dbReference type="GO" id="GO:0005525">
    <property type="term" value="F:GTP binding"/>
    <property type="evidence" value="ECO:0007669"/>
    <property type="project" value="InterPro"/>
</dbReference>
<accession>A0A6A1Q5G4</accession>
<feature type="non-terminal residue" evidence="1">
    <location>
        <position position="1"/>
    </location>
</feature>
<organism evidence="1 2">
    <name type="scientific">Balaenoptera physalus</name>
    <name type="common">Fin whale</name>
    <name type="synonym">Balaena physalus</name>
    <dbReference type="NCBI Taxonomy" id="9770"/>
    <lineage>
        <taxon>Eukaryota</taxon>
        <taxon>Metazoa</taxon>
        <taxon>Chordata</taxon>
        <taxon>Craniata</taxon>
        <taxon>Vertebrata</taxon>
        <taxon>Euteleostomi</taxon>
        <taxon>Mammalia</taxon>
        <taxon>Eutheria</taxon>
        <taxon>Laurasiatheria</taxon>
        <taxon>Artiodactyla</taxon>
        <taxon>Whippomorpha</taxon>
        <taxon>Cetacea</taxon>
        <taxon>Mysticeti</taxon>
        <taxon>Balaenopteridae</taxon>
        <taxon>Balaenoptera</taxon>
    </lineage>
</organism>
<dbReference type="InterPro" id="IPR045001">
    <property type="entry name" value="DRG"/>
</dbReference>
<evidence type="ECO:0000313" key="1">
    <source>
        <dbReference type="EMBL" id="KAB0403622.1"/>
    </source>
</evidence>
<dbReference type="EMBL" id="SGJD01000765">
    <property type="protein sequence ID" value="KAB0403622.1"/>
    <property type="molecule type" value="Genomic_DNA"/>
</dbReference>
<comment type="caution">
    <text evidence="1">The sequence shown here is derived from an EMBL/GenBank/DDBJ whole genome shotgun (WGS) entry which is preliminary data.</text>
</comment>